<keyword evidence="5" id="KW-0804">Transcription</keyword>
<dbReference type="GO" id="GO:0000981">
    <property type="term" value="F:DNA-binding transcription factor activity, RNA polymerase II-specific"/>
    <property type="evidence" value="ECO:0007669"/>
    <property type="project" value="TreeGrafter"/>
</dbReference>
<keyword evidence="3" id="KW-0805">Transcription regulation</keyword>
<keyword evidence="6" id="KW-0539">Nucleus</keyword>
<proteinExistence type="predicted"/>
<dbReference type="VEuPathDB" id="FungiDB:M747DRAFT_275453"/>
<gene>
    <name evidence="8" type="ORF">M747DRAFT_275453</name>
</gene>
<name>A0A370CBE6_ASPNG</name>
<feature type="region of interest" description="Disordered" evidence="7">
    <location>
        <begin position="91"/>
        <end position="111"/>
    </location>
</feature>
<dbReference type="GO" id="GO:0000976">
    <property type="term" value="F:transcription cis-regulatory region binding"/>
    <property type="evidence" value="ECO:0007669"/>
    <property type="project" value="TreeGrafter"/>
</dbReference>
<dbReference type="PANTHER" id="PTHR31845:SF32">
    <property type="entry name" value="MISCELLANEOUS ZN(II)2CYS6 TRANSCRIPTION FACTOR (EUROFUNG)-RELATED"/>
    <property type="match status" value="1"/>
</dbReference>
<dbReference type="EMBL" id="KZ851905">
    <property type="protein sequence ID" value="RDH23122.1"/>
    <property type="molecule type" value="Genomic_DNA"/>
</dbReference>
<evidence type="ECO:0000256" key="2">
    <source>
        <dbReference type="ARBA" id="ARBA00022833"/>
    </source>
</evidence>
<evidence type="ECO:0000256" key="4">
    <source>
        <dbReference type="ARBA" id="ARBA00023125"/>
    </source>
</evidence>
<evidence type="ECO:0000313" key="9">
    <source>
        <dbReference type="Proteomes" id="UP000253845"/>
    </source>
</evidence>
<protein>
    <recommendedName>
        <fullName evidence="10">Transcription factor domain-containing protein</fullName>
    </recommendedName>
</protein>
<organism evidence="8 9">
    <name type="scientific">Aspergillus niger ATCC 13496</name>
    <dbReference type="NCBI Taxonomy" id="1353008"/>
    <lineage>
        <taxon>Eukaryota</taxon>
        <taxon>Fungi</taxon>
        <taxon>Dikarya</taxon>
        <taxon>Ascomycota</taxon>
        <taxon>Pezizomycotina</taxon>
        <taxon>Eurotiomycetes</taxon>
        <taxon>Eurotiomycetidae</taxon>
        <taxon>Eurotiales</taxon>
        <taxon>Aspergillaceae</taxon>
        <taxon>Aspergillus</taxon>
        <taxon>Aspergillus subgen. Circumdati</taxon>
    </lineage>
</organism>
<comment type="subcellular location">
    <subcellularLocation>
        <location evidence="1">Nucleus</location>
    </subcellularLocation>
</comment>
<evidence type="ECO:0000256" key="3">
    <source>
        <dbReference type="ARBA" id="ARBA00023015"/>
    </source>
</evidence>
<dbReference type="InterPro" id="IPR051089">
    <property type="entry name" value="prtT"/>
</dbReference>
<dbReference type="GO" id="GO:0005634">
    <property type="term" value="C:nucleus"/>
    <property type="evidence" value="ECO:0007669"/>
    <property type="project" value="UniProtKB-SubCell"/>
</dbReference>
<keyword evidence="4" id="KW-0238">DNA-binding</keyword>
<evidence type="ECO:0000256" key="5">
    <source>
        <dbReference type="ARBA" id="ARBA00023163"/>
    </source>
</evidence>
<dbReference type="PANTHER" id="PTHR31845">
    <property type="entry name" value="FINGER DOMAIN PROTEIN, PUTATIVE-RELATED"/>
    <property type="match status" value="1"/>
</dbReference>
<reference evidence="8 9" key="1">
    <citation type="submission" date="2018-07" db="EMBL/GenBank/DDBJ databases">
        <title>Section-level genome sequencing of Aspergillus section Nigri to investigate inter- and intra-species variation.</title>
        <authorList>
            <consortium name="DOE Joint Genome Institute"/>
            <person name="Vesth T.C."/>
            <person name="Nybo J.L."/>
            <person name="Theobald S."/>
            <person name="Frisvad J.C."/>
            <person name="Larsen T.O."/>
            <person name="Nielsen K.F."/>
            <person name="Hoof J.B."/>
            <person name="Brandl J."/>
            <person name="Salamov A."/>
            <person name="Riley R."/>
            <person name="Gladden J.M."/>
            <person name="Phatale P."/>
            <person name="Nielsen M.T."/>
            <person name="Lyhne E.K."/>
            <person name="Kogle M.E."/>
            <person name="Strasser K."/>
            <person name="McDonnell E."/>
            <person name="Barry K."/>
            <person name="Clum A."/>
            <person name="Chen C."/>
            <person name="Nolan M."/>
            <person name="Sandor L."/>
            <person name="Kuo A."/>
            <person name="Lipzen A."/>
            <person name="Hainaut M."/>
            <person name="Drula E."/>
            <person name="Tsang A."/>
            <person name="Magnuson J.K."/>
            <person name="Henrissat B."/>
            <person name="Wiebenga A."/>
            <person name="Simmons B.A."/>
            <person name="Makela M.R."/>
            <person name="De vries R.P."/>
            <person name="Grigoriev I.V."/>
            <person name="Mortensen U.H."/>
            <person name="Baker S.E."/>
            <person name="Andersen M.R."/>
        </authorList>
    </citation>
    <scope>NUCLEOTIDE SEQUENCE [LARGE SCALE GENOMIC DNA]</scope>
    <source>
        <strain evidence="8 9">ATCC 13496</strain>
    </source>
</reference>
<evidence type="ECO:0008006" key="10">
    <source>
        <dbReference type="Google" id="ProtNLM"/>
    </source>
</evidence>
<evidence type="ECO:0000313" key="8">
    <source>
        <dbReference type="EMBL" id="RDH23122.1"/>
    </source>
</evidence>
<dbReference type="AlphaFoldDB" id="A0A370CBE6"/>
<keyword evidence="2" id="KW-0862">Zinc</keyword>
<evidence type="ECO:0000256" key="7">
    <source>
        <dbReference type="SAM" id="MobiDB-lite"/>
    </source>
</evidence>
<accession>A0A370CBE6</accession>
<evidence type="ECO:0000256" key="1">
    <source>
        <dbReference type="ARBA" id="ARBA00004123"/>
    </source>
</evidence>
<evidence type="ECO:0000256" key="6">
    <source>
        <dbReference type="ARBA" id="ARBA00023242"/>
    </source>
</evidence>
<feature type="compositionally biased region" description="Low complexity" evidence="7">
    <location>
        <begin position="101"/>
        <end position="111"/>
    </location>
</feature>
<dbReference type="Proteomes" id="UP000253845">
    <property type="component" value="Unassembled WGS sequence"/>
</dbReference>
<sequence>MVRCFRLKVECRPSPTVRRRGSKPNGSQAARLEQKLDGLVSLLKARQGSPEIGDTASSSASLTSALSHASVPADRGSHAQPLVGDLDRVATDHGKSRHCSSPRSPPSSDSSCLFPYSLPAGVEPTSRNAKQRLRTFCNHYTKFLPLIYLENGLTSEKLYRESPFLWLCIMAVTSTNAREQSNLGKAVREVAARENAANSTISIAAFQTVGENLAWSPYMEECLKMIQGLRNLPGDDLLVQMIKLQRITSKVTDLRIQLRDADCEQSTRLISPYMSALSTQLAETRKSFPPHLATDNYIYFPFFLWRQFRTVILTLIRLASLEDPAWDVNMVRRTVDITSILDRTAENLSNVQPTSDEGDDHENVVAKSLAWVNRMRTCLLAVYGQSTDAQTPTSGGNGSMGIPGVKTLLSGQAAWDVSLLNGGLGMDIFSSFEEDIFGEDISGWWPQLYSENGL</sequence>